<organism evidence="1 2">
    <name type="scientific">Coffea arabica</name>
    <name type="common">Arabian coffee</name>
    <dbReference type="NCBI Taxonomy" id="13443"/>
    <lineage>
        <taxon>Eukaryota</taxon>
        <taxon>Viridiplantae</taxon>
        <taxon>Streptophyta</taxon>
        <taxon>Embryophyta</taxon>
        <taxon>Tracheophyta</taxon>
        <taxon>Spermatophyta</taxon>
        <taxon>Magnoliopsida</taxon>
        <taxon>eudicotyledons</taxon>
        <taxon>Gunneridae</taxon>
        <taxon>Pentapetalae</taxon>
        <taxon>asterids</taxon>
        <taxon>lamiids</taxon>
        <taxon>Gentianales</taxon>
        <taxon>Rubiaceae</taxon>
        <taxon>Ixoroideae</taxon>
        <taxon>Gardenieae complex</taxon>
        <taxon>Bertiereae - Coffeeae clade</taxon>
        <taxon>Coffeeae</taxon>
        <taxon>Coffea</taxon>
    </lineage>
</organism>
<evidence type="ECO:0008006" key="3">
    <source>
        <dbReference type="Google" id="ProtNLM"/>
    </source>
</evidence>
<dbReference type="GeneID" id="140036391"/>
<dbReference type="Proteomes" id="UP001652660">
    <property type="component" value="Chromosome 2e"/>
</dbReference>
<dbReference type="InterPro" id="IPR040256">
    <property type="entry name" value="At4g02000-like"/>
</dbReference>
<reference evidence="2" key="1">
    <citation type="submission" date="2025-08" db="UniProtKB">
        <authorList>
            <consortium name="RefSeq"/>
        </authorList>
    </citation>
    <scope>IDENTIFICATION</scope>
    <source>
        <tissue evidence="2">Leaves</tissue>
    </source>
</reference>
<dbReference type="PANTHER" id="PTHR31286">
    <property type="entry name" value="GLYCINE-RICH CELL WALL STRUCTURAL PROTEIN 1.8-LIKE"/>
    <property type="match status" value="1"/>
</dbReference>
<sequence length="145" mass="16828">MYIHPTAEEDYTRIFLRRTWFIQGSPMTVSKWTLDFNVNQESSIIPLWVLLPSLPLHFFDKKYLFKLGSLIGRPLQVDSATLNLKRPSVTRLLVEVDVAKSTAPRIWIGDVDDGHWQKVEYEEWPKFCSFCEKVGHSDMSVIGNI</sequence>
<evidence type="ECO:0000313" key="2">
    <source>
        <dbReference type="RefSeq" id="XP_071933880.1"/>
    </source>
</evidence>
<name>A0ABM4WQ12_COFAR</name>
<keyword evidence="1" id="KW-1185">Reference proteome</keyword>
<protein>
    <recommendedName>
        <fullName evidence="3">DUF4283 domain-containing protein</fullName>
    </recommendedName>
</protein>
<accession>A0ABM4WQ12</accession>
<evidence type="ECO:0000313" key="1">
    <source>
        <dbReference type="Proteomes" id="UP001652660"/>
    </source>
</evidence>
<dbReference type="PANTHER" id="PTHR31286:SF180">
    <property type="entry name" value="OS10G0362600 PROTEIN"/>
    <property type="match status" value="1"/>
</dbReference>
<proteinExistence type="predicted"/>
<dbReference type="RefSeq" id="XP_071933880.1">
    <property type="nucleotide sequence ID" value="XM_072077779.1"/>
</dbReference>
<gene>
    <name evidence="2" type="primary">LOC140036391</name>
</gene>